<feature type="compositionally biased region" description="Low complexity" evidence="2">
    <location>
        <begin position="87"/>
        <end position="109"/>
    </location>
</feature>
<feature type="compositionally biased region" description="Polar residues" evidence="2">
    <location>
        <begin position="12"/>
        <end position="40"/>
    </location>
</feature>
<evidence type="ECO:0000256" key="2">
    <source>
        <dbReference type="SAM" id="MobiDB-lite"/>
    </source>
</evidence>
<dbReference type="Proteomes" id="UP001597094">
    <property type="component" value="Unassembled WGS sequence"/>
</dbReference>
<proteinExistence type="predicted"/>
<reference evidence="4" key="1">
    <citation type="journal article" date="2019" name="Int. J. Syst. Evol. Microbiol.">
        <title>The Global Catalogue of Microorganisms (GCM) 10K type strain sequencing project: providing services to taxonomists for standard genome sequencing and annotation.</title>
        <authorList>
            <consortium name="The Broad Institute Genomics Platform"/>
            <consortium name="The Broad Institute Genome Sequencing Center for Infectious Disease"/>
            <person name="Wu L."/>
            <person name="Ma J."/>
        </authorList>
    </citation>
    <scope>NUCLEOTIDE SEQUENCE [LARGE SCALE GENOMIC DNA]</scope>
    <source>
        <strain evidence="4">JCM 31319</strain>
    </source>
</reference>
<dbReference type="EMBL" id="JBHTLD010000043">
    <property type="protein sequence ID" value="MFD1185933.1"/>
    <property type="molecule type" value="Genomic_DNA"/>
</dbReference>
<feature type="coiled-coil region" evidence="1">
    <location>
        <begin position="224"/>
        <end position="251"/>
    </location>
</feature>
<comment type="caution">
    <text evidence="3">The sequence shown here is derived from an EMBL/GenBank/DDBJ whole genome shotgun (WGS) entry which is preliminary data.</text>
</comment>
<feature type="region of interest" description="Disordered" evidence="2">
    <location>
        <begin position="1"/>
        <end position="127"/>
    </location>
</feature>
<name>A0ABW3SMW2_9BACT</name>
<feature type="coiled-coil region" evidence="1">
    <location>
        <begin position="632"/>
        <end position="686"/>
    </location>
</feature>
<organism evidence="3 4">
    <name type="scientific">Pontibacter rugosus</name>
    <dbReference type="NCBI Taxonomy" id="1745966"/>
    <lineage>
        <taxon>Bacteria</taxon>
        <taxon>Pseudomonadati</taxon>
        <taxon>Bacteroidota</taxon>
        <taxon>Cytophagia</taxon>
        <taxon>Cytophagales</taxon>
        <taxon>Hymenobacteraceae</taxon>
        <taxon>Pontibacter</taxon>
    </lineage>
</organism>
<feature type="coiled-coil region" evidence="1">
    <location>
        <begin position="298"/>
        <end position="333"/>
    </location>
</feature>
<evidence type="ECO:0000313" key="4">
    <source>
        <dbReference type="Proteomes" id="UP001597094"/>
    </source>
</evidence>
<keyword evidence="4" id="KW-1185">Reference proteome</keyword>
<evidence type="ECO:0000313" key="3">
    <source>
        <dbReference type="EMBL" id="MFD1185933.1"/>
    </source>
</evidence>
<dbReference type="Pfam" id="PF03993">
    <property type="entry name" value="DUF349"/>
    <property type="match status" value="5"/>
</dbReference>
<evidence type="ECO:0000256" key="1">
    <source>
        <dbReference type="SAM" id="Coils"/>
    </source>
</evidence>
<keyword evidence="1" id="KW-0175">Coiled coil</keyword>
<feature type="compositionally biased region" description="Acidic residues" evidence="2">
    <location>
        <begin position="110"/>
        <end position="125"/>
    </location>
</feature>
<dbReference type="RefSeq" id="WP_377524530.1">
    <property type="nucleotide sequence ID" value="NZ_JBHTLD010000043.1"/>
</dbReference>
<protein>
    <submittedName>
        <fullName evidence="3">DUF349 domain-containing protein</fullName>
    </submittedName>
</protein>
<dbReference type="InterPro" id="IPR007139">
    <property type="entry name" value="DUF349"/>
</dbReference>
<accession>A0ABW3SMW2</accession>
<sequence>MTTDKDHMDTTGAEQNKPLNQEASEQNDAAQQKPDNTITAADTPAVPKEEQPEMQPELSTPEERETTDNIIEAEIEASKGAAEAGLPETAAVSVVPTTTSPTATGSAAEGAEEEHDQDEEVEDSTDYSQMGLEELRQQLSSVLRGNDAMRKFRTISEIQRQYDLKFQAERHEALDRFKEEGGTEDDFAYNAPKEHQDLEKLLSSYRDARHQQRQSQEQQRKSNLERKQEILAQLRQLVESAETKNSNDELKRLQAEWKAIGQVPGGEAQELWDSYHALLDIFYNNRSMFYEMKELDRKRNLEAKLQLVERAEALQEEQSINKALQELRHLHEEWKNIGPVPNDQRDPIWDRFIQASEKVHEKRRAYHEERNQRETQNMVVKRTLLEQLQPFASFTTDRINEWRDKTDEIQKLKEAWDKAGLVPKENAEEVNKTFWSTYKTFFQHKNQFFKALDEQKMQNLRLKTEMCEEAESLKDSEDWNDTKEKLIQLQKRWKTVGRVPDKYSDKIWQRFRTACNAFFDRKQEQEQQRSAELDKLSAEKMAICDKVADKLAQPTATGTLEEFETFVQQWRDTDHGKRINPKTEDKFVSLMEKYLERVPELGVEQRTQLLVRLQVERIKHSPDAGHKLQQRETSVRREITQLQNDIQTLRTNIDFFARSKNADKLRAEYEGRIADAQKRIDLLQHQLNAFRA</sequence>
<gene>
    <name evidence="3" type="ORF">ACFQ2O_06925</name>
</gene>